<accession>A0AA35P1V7</accession>
<proteinExistence type="predicted"/>
<protein>
    <submittedName>
        <fullName evidence="1">Uncharacterized protein</fullName>
    </submittedName>
</protein>
<name>A0AA35P1V7_9SAUR</name>
<dbReference type="Proteomes" id="UP001178461">
    <property type="component" value="Chromosome 2"/>
</dbReference>
<dbReference type="AlphaFoldDB" id="A0AA35P1V7"/>
<reference evidence="1" key="1">
    <citation type="submission" date="2022-12" db="EMBL/GenBank/DDBJ databases">
        <authorList>
            <person name="Alioto T."/>
            <person name="Alioto T."/>
            <person name="Gomez Garrido J."/>
        </authorList>
    </citation>
    <scope>NUCLEOTIDE SEQUENCE</scope>
</reference>
<keyword evidence="2" id="KW-1185">Reference proteome</keyword>
<evidence type="ECO:0000313" key="1">
    <source>
        <dbReference type="EMBL" id="CAI5768622.1"/>
    </source>
</evidence>
<sequence length="101" mass="10913">MGAAVRQLPEGAPWAGLPYTFRRTPSLCSSAPPQMHNAPPRRVFSAPAASDFSPGILRARTTNACGIDPSYIRPDSPWLHYQGRRLLTCAACSPFPAFPMG</sequence>
<dbReference type="EMBL" id="OX395127">
    <property type="protein sequence ID" value="CAI5768622.1"/>
    <property type="molecule type" value="Genomic_DNA"/>
</dbReference>
<evidence type="ECO:0000313" key="2">
    <source>
        <dbReference type="Proteomes" id="UP001178461"/>
    </source>
</evidence>
<gene>
    <name evidence="1" type="ORF">PODLI_1B035394</name>
</gene>
<organism evidence="1 2">
    <name type="scientific">Podarcis lilfordi</name>
    <name type="common">Lilford's wall lizard</name>
    <dbReference type="NCBI Taxonomy" id="74358"/>
    <lineage>
        <taxon>Eukaryota</taxon>
        <taxon>Metazoa</taxon>
        <taxon>Chordata</taxon>
        <taxon>Craniata</taxon>
        <taxon>Vertebrata</taxon>
        <taxon>Euteleostomi</taxon>
        <taxon>Lepidosauria</taxon>
        <taxon>Squamata</taxon>
        <taxon>Bifurcata</taxon>
        <taxon>Unidentata</taxon>
        <taxon>Episquamata</taxon>
        <taxon>Laterata</taxon>
        <taxon>Lacertibaenia</taxon>
        <taxon>Lacertidae</taxon>
        <taxon>Podarcis</taxon>
    </lineage>
</organism>